<protein>
    <submittedName>
        <fullName evidence="1">Phosphopantetheine adenylyltransferase</fullName>
    </submittedName>
</protein>
<keyword evidence="1" id="KW-0808">Transferase</keyword>
<proteinExistence type="predicted"/>
<organism evidence="1 2">
    <name type="scientific">Dissostichus eleginoides</name>
    <name type="common">Patagonian toothfish</name>
    <name type="synonym">Dissostichus amissus</name>
    <dbReference type="NCBI Taxonomy" id="100907"/>
    <lineage>
        <taxon>Eukaryota</taxon>
        <taxon>Metazoa</taxon>
        <taxon>Chordata</taxon>
        <taxon>Craniata</taxon>
        <taxon>Vertebrata</taxon>
        <taxon>Euteleostomi</taxon>
        <taxon>Actinopterygii</taxon>
        <taxon>Neopterygii</taxon>
        <taxon>Teleostei</taxon>
        <taxon>Neoteleostei</taxon>
        <taxon>Acanthomorphata</taxon>
        <taxon>Eupercaria</taxon>
        <taxon>Perciformes</taxon>
        <taxon>Notothenioidei</taxon>
        <taxon>Nototheniidae</taxon>
        <taxon>Dissostichus</taxon>
    </lineage>
</organism>
<comment type="caution">
    <text evidence="1">The sequence shown here is derived from an EMBL/GenBank/DDBJ whole genome shotgun (WGS) entry which is preliminary data.</text>
</comment>
<dbReference type="AlphaFoldDB" id="A0AAD9BT58"/>
<reference evidence="1" key="1">
    <citation type="submission" date="2023-04" db="EMBL/GenBank/DDBJ databases">
        <title>Chromosome-level genome of Chaenocephalus aceratus.</title>
        <authorList>
            <person name="Park H."/>
        </authorList>
    </citation>
    <scope>NUCLEOTIDE SEQUENCE</scope>
    <source>
        <strain evidence="1">DE</strain>
        <tissue evidence="1">Muscle</tissue>
    </source>
</reference>
<dbReference type="Proteomes" id="UP001228049">
    <property type="component" value="Unassembled WGS sequence"/>
</dbReference>
<dbReference type="GO" id="GO:0016779">
    <property type="term" value="F:nucleotidyltransferase activity"/>
    <property type="evidence" value="ECO:0007669"/>
    <property type="project" value="UniProtKB-KW"/>
</dbReference>
<evidence type="ECO:0000313" key="2">
    <source>
        <dbReference type="Proteomes" id="UP001228049"/>
    </source>
</evidence>
<sequence>MSMRGHVPTGQDECGEEGSLQPKLFYEKDGFCVTSMAVGPFREQLDAPQAVRRDDSRLHLNAPACPQSRTSLERKDLSNLCVQCSICTADLKKTYQFCWQCMKEWKGPGPRSDRCGNDGCMNGDLQLLQTCKTLSLPAVEGVADCPSVPARITCGMKVELSQQYCKNIDCPRCHVAFCFVCLKLKSECCKTSSPYKICPSGVAPRQTAIPVWQKK</sequence>
<accession>A0AAD9BT58</accession>
<keyword evidence="1" id="KW-0548">Nucleotidyltransferase</keyword>
<dbReference type="EMBL" id="JASDAP010000016">
    <property type="protein sequence ID" value="KAK1889932.1"/>
    <property type="molecule type" value="Genomic_DNA"/>
</dbReference>
<evidence type="ECO:0000313" key="1">
    <source>
        <dbReference type="EMBL" id="KAK1889932.1"/>
    </source>
</evidence>
<name>A0AAD9BT58_DISEL</name>
<keyword evidence="2" id="KW-1185">Reference proteome</keyword>
<gene>
    <name evidence="1" type="ORF">KUDE01_014607</name>
</gene>